<evidence type="ECO:0000313" key="1">
    <source>
        <dbReference type="EMBL" id="ATA21619.1"/>
    </source>
</evidence>
<sequence length="205" mass="21211">MSFSITYSADYSDLDISSYLTDEWLATFGDANHTNGNVTPSNSGGFYGGADQFSGTQYALVSPDNQISAFLAEGQLSYNFTNHVLSGSLDSLTFGDGLAGGSTSEFVVQEPQVTFNGLNLSSTGSDGVVHQSIYGLMTGTVDPLIDALEGIFSGLNASSAFDVAFQDLDLDGDLTITEAEITAYGSAATAATVGVAEVTDELLAA</sequence>
<dbReference type="OrthoDB" id="6298835at2"/>
<accession>A0A250B626</accession>
<reference evidence="1 2" key="1">
    <citation type="submission" date="2016-01" db="EMBL/GenBank/DDBJ databases">
        <authorList>
            <person name="Oliw E.H."/>
        </authorList>
    </citation>
    <scope>NUCLEOTIDE SEQUENCE [LARGE SCALE GENOMIC DNA]</scope>
    <source>
        <strain evidence="1 2">FRB97</strain>
    </source>
</reference>
<organism evidence="1 2">
    <name type="scientific">Gibbsiella quercinecans</name>
    <dbReference type="NCBI Taxonomy" id="929813"/>
    <lineage>
        <taxon>Bacteria</taxon>
        <taxon>Pseudomonadati</taxon>
        <taxon>Pseudomonadota</taxon>
        <taxon>Gammaproteobacteria</taxon>
        <taxon>Enterobacterales</taxon>
        <taxon>Yersiniaceae</taxon>
        <taxon>Gibbsiella</taxon>
    </lineage>
</organism>
<evidence type="ECO:0000313" key="2">
    <source>
        <dbReference type="Proteomes" id="UP000217182"/>
    </source>
</evidence>
<dbReference type="SUPFAM" id="SSF54621">
    <property type="entry name" value="Heme-binding protein A (HasA)"/>
    <property type="match status" value="1"/>
</dbReference>
<proteinExistence type="predicted"/>
<dbReference type="RefSeq" id="WP_095848200.1">
    <property type="nucleotide sequence ID" value="NZ_CAMKXY010000160.1"/>
</dbReference>
<dbReference type="Proteomes" id="UP000217182">
    <property type="component" value="Chromosome"/>
</dbReference>
<dbReference type="InterPro" id="IPR036912">
    <property type="entry name" value="HasA_haem-bd_sf"/>
</dbReference>
<dbReference type="Pfam" id="PF06438">
    <property type="entry name" value="HasA"/>
    <property type="match status" value="1"/>
</dbReference>
<dbReference type="EMBL" id="CP014136">
    <property type="protein sequence ID" value="ATA21619.1"/>
    <property type="molecule type" value="Genomic_DNA"/>
</dbReference>
<keyword evidence="2" id="KW-1185">Reference proteome</keyword>
<gene>
    <name evidence="1" type="ORF">AWC35_21000</name>
</gene>
<dbReference type="Gene3D" id="3.30.1500.10">
    <property type="entry name" value="Haem-binding HasA"/>
    <property type="match status" value="1"/>
</dbReference>
<dbReference type="InterPro" id="IPR010495">
    <property type="entry name" value="HasA_haem-bd"/>
</dbReference>
<protein>
    <submittedName>
        <fullName evidence="1">Hemophore HasA</fullName>
    </submittedName>
</protein>
<dbReference type="AlphaFoldDB" id="A0A250B626"/>
<dbReference type="KEGG" id="gqu:AWC35_21000"/>
<name>A0A250B626_9GAMM</name>